<gene>
    <name evidence="1" type="ORF">S06H3_46165</name>
</gene>
<accession>X1N445</accession>
<dbReference type="PROSITE" id="PS51257">
    <property type="entry name" value="PROKAR_LIPOPROTEIN"/>
    <property type="match status" value="1"/>
</dbReference>
<reference evidence="1" key="1">
    <citation type="journal article" date="2014" name="Front. Microbiol.">
        <title>High frequency of phylogenetically diverse reductive dehalogenase-homologous genes in deep subseafloor sedimentary metagenomes.</title>
        <authorList>
            <person name="Kawai M."/>
            <person name="Futagami T."/>
            <person name="Toyoda A."/>
            <person name="Takaki Y."/>
            <person name="Nishi S."/>
            <person name="Hori S."/>
            <person name="Arai W."/>
            <person name="Tsubouchi T."/>
            <person name="Morono Y."/>
            <person name="Uchiyama I."/>
            <person name="Ito T."/>
            <person name="Fujiyama A."/>
            <person name="Inagaki F."/>
            <person name="Takami H."/>
        </authorList>
    </citation>
    <scope>NUCLEOTIDE SEQUENCE</scope>
    <source>
        <strain evidence="1">Expedition CK06-06</strain>
    </source>
</reference>
<proteinExistence type="predicted"/>
<organism evidence="1">
    <name type="scientific">marine sediment metagenome</name>
    <dbReference type="NCBI Taxonomy" id="412755"/>
    <lineage>
        <taxon>unclassified sequences</taxon>
        <taxon>metagenomes</taxon>
        <taxon>ecological metagenomes</taxon>
    </lineage>
</organism>
<feature type="non-terminal residue" evidence="1">
    <location>
        <position position="61"/>
    </location>
</feature>
<comment type="caution">
    <text evidence="1">The sequence shown here is derived from an EMBL/GenBank/DDBJ whole genome shotgun (WGS) entry which is preliminary data.</text>
</comment>
<dbReference type="AlphaFoldDB" id="X1N445"/>
<dbReference type="EMBL" id="BARV01028899">
    <property type="protein sequence ID" value="GAI38802.1"/>
    <property type="molecule type" value="Genomic_DNA"/>
</dbReference>
<evidence type="ECO:0000313" key="1">
    <source>
        <dbReference type="EMBL" id="GAI38802.1"/>
    </source>
</evidence>
<protein>
    <submittedName>
        <fullName evidence="1">Uncharacterized protein</fullName>
    </submittedName>
</protein>
<sequence>MKRKVLISFFVILLFLALTGCVAAPELTTDRSLAEEAVYNYWQAIINRQYELARCYCVFDG</sequence>
<name>X1N445_9ZZZZ</name>